<feature type="domain" description="Protein kinase" evidence="3">
    <location>
        <begin position="1"/>
        <end position="123"/>
    </location>
</feature>
<keyword evidence="5" id="KW-1185">Reference proteome</keyword>
<dbReference type="InterPro" id="IPR011009">
    <property type="entry name" value="Kinase-like_dom_sf"/>
</dbReference>
<keyword evidence="2" id="KW-0067">ATP-binding</keyword>
<evidence type="ECO:0000313" key="5">
    <source>
        <dbReference type="Proteomes" id="UP000218231"/>
    </source>
</evidence>
<keyword evidence="1" id="KW-0547">Nucleotide-binding</keyword>
<organism evidence="4 5">
    <name type="scientific">Diploscapter pachys</name>
    <dbReference type="NCBI Taxonomy" id="2018661"/>
    <lineage>
        <taxon>Eukaryota</taxon>
        <taxon>Metazoa</taxon>
        <taxon>Ecdysozoa</taxon>
        <taxon>Nematoda</taxon>
        <taxon>Chromadorea</taxon>
        <taxon>Rhabditida</taxon>
        <taxon>Rhabditina</taxon>
        <taxon>Rhabditomorpha</taxon>
        <taxon>Rhabditoidea</taxon>
        <taxon>Rhabditidae</taxon>
        <taxon>Diploscapter</taxon>
    </lineage>
</organism>
<dbReference type="GO" id="GO:0005524">
    <property type="term" value="F:ATP binding"/>
    <property type="evidence" value="ECO:0007669"/>
    <property type="project" value="UniProtKB-KW"/>
</dbReference>
<evidence type="ECO:0000256" key="1">
    <source>
        <dbReference type="ARBA" id="ARBA00022741"/>
    </source>
</evidence>
<dbReference type="Pfam" id="PF00069">
    <property type="entry name" value="Pkinase"/>
    <property type="match status" value="1"/>
</dbReference>
<dbReference type="PROSITE" id="PS50011">
    <property type="entry name" value="PROTEIN_KINASE_DOM"/>
    <property type="match status" value="1"/>
</dbReference>
<accession>A0A2A2KP05</accession>
<dbReference type="InterPro" id="IPR050117">
    <property type="entry name" value="MAPK"/>
</dbReference>
<gene>
    <name evidence="4" type="ORF">WR25_07975</name>
</gene>
<dbReference type="GO" id="GO:0004672">
    <property type="term" value="F:protein kinase activity"/>
    <property type="evidence" value="ECO:0007669"/>
    <property type="project" value="InterPro"/>
</dbReference>
<dbReference type="Proteomes" id="UP000218231">
    <property type="component" value="Unassembled WGS sequence"/>
</dbReference>
<protein>
    <recommendedName>
        <fullName evidence="3">Protein kinase domain-containing protein</fullName>
    </recommendedName>
</protein>
<name>A0A2A2KP05_9BILA</name>
<sequence>MFQKKRIANMKKIKYTSSVDVWALGCILAEFALRRPLFEGHSDLEQISLICKVLGTPNKARWASWDEMPDAGKIVFEENGGEQDWRRIVPNASDSLIAHLKRHLKWEAADRLTADQLTRLPFSQSTLTDIRYIPCKRRSVFYLPKALRRL</sequence>
<dbReference type="SUPFAM" id="SSF56112">
    <property type="entry name" value="Protein kinase-like (PK-like)"/>
    <property type="match status" value="1"/>
</dbReference>
<comment type="caution">
    <text evidence="4">The sequence shown here is derived from an EMBL/GenBank/DDBJ whole genome shotgun (WGS) entry which is preliminary data.</text>
</comment>
<dbReference type="Gene3D" id="1.10.510.10">
    <property type="entry name" value="Transferase(Phosphotransferase) domain 1"/>
    <property type="match status" value="1"/>
</dbReference>
<dbReference type="InterPro" id="IPR000719">
    <property type="entry name" value="Prot_kinase_dom"/>
</dbReference>
<dbReference type="EMBL" id="LIAE01008049">
    <property type="protein sequence ID" value="PAV75642.1"/>
    <property type="molecule type" value="Genomic_DNA"/>
</dbReference>
<evidence type="ECO:0000256" key="2">
    <source>
        <dbReference type="ARBA" id="ARBA00022840"/>
    </source>
</evidence>
<dbReference type="STRING" id="2018661.A0A2A2KP05"/>
<dbReference type="AlphaFoldDB" id="A0A2A2KP05"/>
<dbReference type="PANTHER" id="PTHR24055">
    <property type="entry name" value="MITOGEN-ACTIVATED PROTEIN KINASE"/>
    <property type="match status" value="1"/>
</dbReference>
<dbReference type="OrthoDB" id="63265at2759"/>
<reference evidence="4 5" key="1">
    <citation type="journal article" date="2017" name="Curr. Biol.">
        <title>Genome architecture and evolution of a unichromosomal asexual nematode.</title>
        <authorList>
            <person name="Fradin H."/>
            <person name="Zegar C."/>
            <person name="Gutwein M."/>
            <person name="Lucas J."/>
            <person name="Kovtun M."/>
            <person name="Corcoran D."/>
            <person name="Baugh L.R."/>
            <person name="Kiontke K."/>
            <person name="Gunsalus K."/>
            <person name="Fitch D.H."/>
            <person name="Piano F."/>
        </authorList>
    </citation>
    <scope>NUCLEOTIDE SEQUENCE [LARGE SCALE GENOMIC DNA]</scope>
    <source>
        <strain evidence="4">PF1309</strain>
    </source>
</reference>
<proteinExistence type="predicted"/>
<evidence type="ECO:0000259" key="3">
    <source>
        <dbReference type="PROSITE" id="PS50011"/>
    </source>
</evidence>
<evidence type="ECO:0000313" key="4">
    <source>
        <dbReference type="EMBL" id="PAV75642.1"/>
    </source>
</evidence>